<dbReference type="InParanoid" id="A0A1Y1XXY9"/>
<feature type="transmembrane region" description="Helical" evidence="12">
    <location>
        <begin position="134"/>
        <end position="152"/>
    </location>
</feature>
<evidence type="ECO:0000313" key="15">
    <source>
        <dbReference type="Proteomes" id="UP000193498"/>
    </source>
</evidence>
<dbReference type="GO" id="GO:0006829">
    <property type="term" value="P:zinc ion transport"/>
    <property type="evidence" value="ECO:0007669"/>
    <property type="project" value="TreeGrafter"/>
</dbReference>
<evidence type="ECO:0000256" key="8">
    <source>
        <dbReference type="ARBA" id="ARBA00023136"/>
    </source>
</evidence>
<dbReference type="Pfam" id="PF01545">
    <property type="entry name" value="Cation_efflux"/>
    <property type="match status" value="1"/>
</dbReference>
<evidence type="ECO:0000256" key="3">
    <source>
        <dbReference type="ARBA" id="ARBA00022692"/>
    </source>
</evidence>
<evidence type="ECO:0000256" key="7">
    <source>
        <dbReference type="ARBA" id="ARBA00023065"/>
    </source>
</evidence>
<feature type="transmembrane region" description="Helical" evidence="12">
    <location>
        <begin position="158"/>
        <end position="183"/>
    </location>
</feature>
<dbReference type="InterPro" id="IPR058533">
    <property type="entry name" value="Cation_efflux_TM"/>
</dbReference>
<feature type="transmembrane region" description="Helical" evidence="12">
    <location>
        <begin position="276"/>
        <end position="299"/>
    </location>
</feature>
<feature type="transmembrane region" description="Helical" evidence="12">
    <location>
        <begin position="204"/>
        <end position="224"/>
    </location>
</feature>
<proteinExistence type="predicted"/>
<feature type="region of interest" description="Disordered" evidence="11">
    <location>
        <begin position="1"/>
        <end position="23"/>
    </location>
</feature>
<evidence type="ECO:0000313" key="14">
    <source>
        <dbReference type="EMBL" id="ORX90620.1"/>
    </source>
</evidence>
<keyword evidence="8 12" id="KW-0472">Membrane</keyword>
<evidence type="ECO:0000256" key="2">
    <source>
        <dbReference type="ARBA" id="ARBA00022448"/>
    </source>
</evidence>
<reference evidence="14 15" key="1">
    <citation type="submission" date="2016-07" db="EMBL/GenBank/DDBJ databases">
        <title>Pervasive Adenine N6-methylation of Active Genes in Fungi.</title>
        <authorList>
            <consortium name="DOE Joint Genome Institute"/>
            <person name="Mondo S.J."/>
            <person name="Dannebaum R.O."/>
            <person name="Kuo R.C."/>
            <person name="Labutti K."/>
            <person name="Haridas S."/>
            <person name="Kuo A."/>
            <person name="Salamov A."/>
            <person name="Ahrendt S.R."/>
            <person name="Lipzen A."/>
            <person name="Sullivan W."/>
            <person name="Andreopoulos W.B."/>
            <person name="Clum A."/>
            <person name="Lindquist E."/>
            <person name="Daum C."/>
            <person name="Ramamoorthy G.K."/>
            <person name="Gryganskyi A."/>
            <person name="Culley D."/>
            <person name="Magnuson J.K."/>
            <person name="James T.Y."/>
            <person name="O'Malley M.A."/>
            <person name="Stajich J.E."/>
            <person name="Spatafora J.W."/>
            <person name="Visel A."/>
            <person name="Grigoriev I.V."/>
        </authorList>
    </citation>
    <scope>NUCLEOTIDE SEQUENCE [LARGE SCALE GENOMIC DNA]</scope>
    <source>
        <strain evidence="14 15">CBS 931.73</strain>
    </source>
</reference>
<organism evidence="14 15">
    <name type="scientific">Basidiobolus meristosporus CBS 931.73</name>
    <dbReference type="NCBI Taxonomy" id="1314790"/>
    <lineage>
        <taxon>Eukaryota</taxon>
        <taxon>Fungi</taxon>
        <taxon>Fungi incertae sedis</taxon>
        <taxon>Zoopagomycota</taxon>
        <taxon>Entomophthoromycotina</taxon>
        <taxon>Basidiobolomycetes</taxon>
        <taxon>Basidiobolales</taxon>
        <taxon>Basidiobolaceae</taxon>
        <taxon>Basidiobolus</taxon>
    </lineage>
</organism>
<feature type="compositionally biased region" description="Basic residues" evidence="11">
    <location>
        <begin position="94"/>
        <end position="115"/>
    </location>
</feature>
<comment type="caution">
    <text evidence="14">The sequence shown here is derived from an EMBL/GenBank/DDBJ whole genome shotgun (WGS) entry which is preliminary data.</text>
</comment>
<keyword evidence="3 12" id="KW-0812">Transmembrane</keyword>
<dbReference type="EMBL" id="MCFE01000371">
    <property type="protein sequence ID" value="ORX90620.1"/>
    <property type="molecule type" value="Genomic_DNA"/>
</dbReference>
<accession>A0A1Y1XXY9</accession>
<keyword evidence="5 12" id="KW-1133">Transmembrane helix</keyword>
<evidence type="ECO:0000256" key="1">
    <source>
        <dbReference type="ARBA" id="ARBA00004166"/>
    </source>
</evidence>
<dbReference type="GO" id="GO:0005794">
    <property type="term" value="C:Golgi apparatus"/>
    <property type="evidence" value="ECO:0007669"/>
    <property type="project" value="UniProtKB-SubCell"/>
</dbReference>
<protein>
    <recommendedName>
        <fullName evidence="13">Cation efflux protein transmembrane domain-containing protein</fullName>
    </recommendedName>
</protein>
<dbReference type="STRING" id="1314790.A0A1Y1XXY9"/>
<dbReference type="PANTHER" id="PTHR46531">
    <property type="entry name" value="ZINC TRANSPORTER 6"/>
    <property type="match status" value="1"/>
</dbReference>
<sequence>MSSHTGNQWPRYGYSEQESTDHLRPVSHTFSQPLTQDQYHIPTQDTRLPHLRSHARERASFDMDSQGHSHHHDHGHCSSQHHDHPQHHPQDQHHHNHNHDHHHHHHEHGHGHGNNHKICVSKIMKNLDPDQKSVLSQSAAIGTFGLAIWVYGHATENLSVIGFSYFVLFDSFNVLTRFTSLLFTNHRTLAYLQNPGYPYGLNRVVTLLGLSNSIFLIFAGMYSIKEGFEHMLVSEGHHGHGISYSKYLLIPAAILIMAASKLAHPERGRSSSAQQLLSNPFNGIGLVSALAILLIDLLAADRSQATFLDQAITILESLGMFYISFPAAVESSKLLLQTTPKEKLPSIEQRILEINSLPNVLGCKNIHFWSPTKTTLVGSLEVCVEPQVSEQYVLEQVHRITAGLVNELTVQVTKVKQ</sequence>
<dbReference type="PANTHER" id="PTHR46531:SF1">
    <property type="entry name" value="ZINC TRANSPORTER 6"/>
    <property type="match status" value="1"/>
</dbReference>
<evidence type="ECO:0000256" key="11">
    <source>
        <dbReference type="SAM" id="MobiDB-lite"/>
    </source>
</evidence>
<dbReference type="Proteomes" id="UP000193498">
    <property type="component" value="Unassembled WGS sequence"/>
</dbReference>
<feature type="transmembrane region" description="Helical" evidence="12">
    <location>
        <begin position="244"/>
        <end position="264"/>
    </location>
</feature>
<evidence type="ECO:0000256" key="4">
    <source>
        <dbReference type="ARBA" id="ARBA00022833"/>
    </source>
</evidence>
<evidence type="ECO:0000259" key="13">
    <source>
        <dbReference type="Pfam" id="PF01545"/>
    </source>
</evidence>
<keyword evidence="15" id="KW-1185">Reference proteome</keyword>
<dbReference type="GO" id="GO:0098771">
    <property type="term" value="P:inorganic ion homeostasis"/>
    <property type="evidence" value="ECO:0007669"/>
    <property type="project" value="UniProtKB-ARBA"/>
</dbReference>
<dbReference type="OrthoDB" id="5382797at2759"/>
<comment type="subunit">
    <text evidence="9">Heterodimer with SLC30A5; form a functional zinc ion transmembrane transporter.</text>
</comment>
<dbReference type="GO" id="GO:0030003">
    <property type="term" value="P:intracellular monoatomic cation homeostasis"/>
    <property type="evidence" value="ECO:0007669"/>
    <property type="project" value="UniProtKB-ARBA"/>
</dbReference>
<gene>
    <name evidence="14" type="ORF">K493DRAFT_317846</name>
</gene>
<comment type="subcellular location">
    <subcellularLocation>
        <location evidence="1">Golgi apparatus</location>
        <location evidence="1">trans-Golgi network membrane</location>
        <topology evidence="1">Multi-pass membrane protein</topology>
    </subcellularLocation>
</comment>
<dbReference type="SUPFAM" id="SSF161111">
    <property type="entry name" value="Cation efflux protein transmembrane domain-like"/>
    <property type="match status" value="1"/>
</dbReference>
<keyword evidence="7" id="KW-0406">Ion transport</keyword>
<evidence type="ECO:0000256" key="12">
    <source>
        <dbReference type="SAM" id="Phobius"/>
    </source>
</evidence>
<name>A0A1Y1XXY9_9FUNG</name>
<feature type="domain" description="Cation efflux protein transmembrane" evidence="13">
    <location>
        <begin position="144"/>
        <end position="336"/>
    </location>
</feature>
<dbReference type="Gene3D" id="1.20.1510.10">
    <property type="entry name" value="Cation efflux protein transmembrane domain"/>
    <property type="match status" value="1"/>
</dbReference>
<keyword evidence="6" id="KW-0333">Golgi apparatus</keyword>
<dbReference type="GO" id="GO:0016020">
    <property type="term" value="C:membrane"/>
    <property type="evidence" value="ECO:0007669"/>
    <property type="project" value="InterPro"/>
</dbReference>
<dbReference type="GO" id="GO:0008324">
    <property type="term" value="F:monoatomic cation transmembrane transporter activity"/>
    <property type="evidence" value="ECO:0007669"/>
    <property type="project" value="InterPro"/>
</dbReference>
<evidence type="ECO:0000256" key="9">
    <source>
        <dbReference type="ARBA" id="ARBA00038600"/>
    </source>
</evidence>
<comment type="function">
    <text evidence="10">Has probably no intrinsic transporter activity but together with SLC30A5 forms a functional zinc ion:proton antiporter heterodimer, mediating zinc entry into the lumen of organelles along the secretory pathway. As part of that zinc ion:proton antiporter, contributes to zinc ion homeostasis within the early secretory pathway and regulates the activation and folding of enzymes like alkaline phosphatases and enzymes involved in phosphatidylinositol glycan anchor biosynthesis.</text>
</comment>
<dbReference type="AlphaFoldDB" id="A0A1Y1XXY9"/>
<dbReference type="InterPro" id="IPR027469">
    <property type="entry name" value="Cation_efflux_TMD_sf"/>
</dbReference>
<dbReference type="InterPro" id="IPR052005">
    <property type="entry name" value="CDF_SLC30A"/>
</dbReference>
<feature type="compositionally biased region" description="Basic and acidic residues" evidence="11">
    <location>
        <begin position="80"/>
        <end position="93"/>
    </location>
</feature>
<evidence type="ECO:0000256" key="10">
    <source>
        <dbReference type="ARBA" id="ARBA00045455"/>
    </source>
</evidence>
<dbReference type="FunCoup" id="A0A1Y1XXY9">
    <property type="interactions" value="19"/>
</dbReference>
<feature type="region of interest" description="Disordered" evidence="11">
    <location>
        <begin position="62"/>
        <end position="116"/>
    </location>
</feature>
<keyword evidence="4" id="KW-0862">Zinc</keyword>
<evidence type="ECO:0000256" key="6">
    <source>
        <dbReference type="ARBA" id="ARBA00023034"/>
    </source>
</evidence>
<evidence type="ECO:0000256" key="5">
    <source>
        <dbReference type="ARBA" id="ARBA00022989"/>
    </source>
</evidence>
<keyword evidence="2" id="KW-0813">Transport</keyword>